<accession>A0A6L6VGB7</accession>
<organism evidence="2 3">
    <name type="scientific">Agrobacterium vitis</name>
    <name type="common">Rhizobium vitis</name>
    <dbReference type="NCBI Taxonomy" id="373"/>
    <lineage>
        <taxon>Bacteria</taxon>
        <taxon>Pseudomonadati</taxon>
        <taxon>Pseudomonadota</taxon>
        <taxon>Alphaproteobacteria</taxon>
        <taxon>Hyphomicrobiales</taxon>
        <taxon>Rhizobiaceae</taxon>
        <taxon>Rhizobium/Agrobacterium group</taxon>
        <taxon>Agrobacterium</taxon>
    </lineage>
</organism>
<evidence type="ECO:0000313" key="3">
    <source>
        <dbReference type="Proteomes" id="UP000477951"/>
    </source>
</evidence>
<dbReference type="InterPro" id="IPR006528">
    <property type="entry name" value="Phage_head_morphogenesis_dom"/>
</dbReference>
<protein>
    <recommendedName>
        <fullName evidence="1">Phage head morphogenesis domain-containing protein</fullName>
    </recommendedName>
</protein>
<name>A0A6L6VGB7_AGRVI</name>
<evidence type="ECO:0000313" key="2">
    <source>
        <dbReference type="EMBL" id="MUZ73347.1"/>
    </source>
</evidence>
<evidence type="ECO:0000259" key="1">
    <source>
        <dbReference type="Pfam" id="PF04233"/>
    </source>
</evidence>
<comment type="caution">
    <text evidence="2">The sequence shown here is derived from an EMBL/GenBank/DDBJ whole genome shotgun (WGS) entry which is preliminary data.</text>
</comment>
<reference evidence="2 3" key="1">
    <citation type="submission" date="2019-12" db="EMBL/GenBank/DDBJ databases">
        <title>Whole-genome sequencing of Allorhizobium vitis.</title>
        <authorList>
            <person name="Gan H.M."/>
            <person name="Szegedi E."/>
            <person name="Burr T."/>
            <person name="Savka M.A."/>
        </authorList>
    </citation>
    <scope>NUCLEOTIDE SEQUENCE [LARGE SCALE GENOMIC DNA]</scope>
    <source>
        <strain evidence="2 3">CG516</strain>
    </source>
</reference>
<dbReference type="Proteomes" id="UP000477951">
    <property type="component" value="Unassembled WGS sequence"/>
</dbReference>
<feature type="domain" description="Phage head morphogenesis" evidence="1">
    <location>
        <begin position="60"/>
        <end position="185"/>
    </location>
</feature>
<dbReference type="NCBIfam" id="TIGR01641">
    <property type="entry name" value="phageSPP1_gp7"/>
    <property type="match status" value="1"/>
</dbReference>
<proteinExistence type="predicted"/>
<dbReference type="RefSeq" id="WP_156614783.1">
    <property type="nucleotide sequence ID" value="NZ_WPHR01000007.1"/>
</dbReference>
<dbReference type="Pfam" id="PF04233">
    <property type="entry name" value="Phage_Mu_F"/>
    <property type="match status" value="1"/>
</dbReference>
<dbReference type="AlphaFoldDB" id="A0A6L6VGB7"/>
<dbReference type="EMBL" id="WPHR01000007">
    <property type="protein sequence ID" value="MUZ73347.1"/>
    <property type="molecule type" value="Genomic_DNA"/>
</dbReference>
<gene>
    <name evidence="2" type="ORF">GOZ90_11705</name>
</gene>
<sequence length="431" mass="47590">MTATIAALKPEDAIKALKARGETLSPSFSWQDTYGEEHANQFTVAKSAGFDILTDLFNGIQTVVEDGISVDKAVKDITPILQAKGWWGVQEVTDPLTGKKGPAQLGSVRRLQLIFNANLRVSYAAGHWAAFERNKARRPWLRYVCILDDRTRPEHRKRHNLCLPVDHPYWDTWAPPCGWNCRCTLQSLSDRDVERMRGELTFTPPDDDFVAFTNKRTGEIRMIPRGIDPGWDHNPGKAGFRAFDAAEKLIDAPPIMAAQVNKDLDWLVRPLGDDFARWFDAATAGGRVDRSIVVVGALSEDVLVSLAQGGLTPKSGAITLTQQAALHMIRDAKAGVGKTVDMAALRKLPAYLSRPRAVLRDRRDGALLYVFDSGQEPRLAKIVVKVDFADKARPPGGKAQTIITNSIRTAGLVEARVLTDEKTYELISGTI</sequence>